<name>A0A381ZCH9_9ZZZZ</name>
<dbReference type="EMBL" id="UINC01020662">
    <property type="protein sequence ID" value="SVA86552.1"/>
    <property type="molecule type" value="Genomic_DNA"/>
</dbReference>
<dbReference type="AlphaFoldDB" id="A0A381ZCH9"/>
<evidence type="ECO:0000256" key="1">
    <source>
        <dbReference type="SAM" id="MobiDB-lite"/>
    </source>
</evidence>
<accession>A0A381ZCH9</accession>
<proteinExistence type="predicted"/>
<gene>
    <name evidence="2" type="ORF">METZ01_LOCUS139406</name>
</gene>
<reference evidence="2" key="1">
    <citation type="submission" date="2018-05" db="EMBL/GenBank/DDBJ databases">
        <authorList>
            <person name="Lanie J.A."/>
            <person name="Ng W.-L."/>
            <person name="Kazmierczak K.M."/>
            <person name="Andrzejewski T.M."/>
            <person name="Davidsen T.M."/>
            <person name="Wayne K.J."/>
            <person name="Tettelin H."/>
            <person name="Glass J.I."/>
            <person name="Rusch D."/>
            <person name="Podicherti R."/>
            <person name="Tsui H.-C.T."/>
            <person name="Winkler M.E."/>
        </authorList>
    </citation>
    <scope>NUCLEOTIDE SEQUENCE</scope>
</reference>
<evidence type="ECO:0000313" key="2">
    <source>
        <dbReference type="EMBL" id="SVA86552.1"/>
    </source>
</evidence>
<feature type="region of interest" description="Disordered" evidence="1">
    <location>
        <begin position="179"/>
        <end position="200"/>
    </location>
</feature>
<feature type="compositionally biased region" description="Pro residues" evidence="1">
    <location>
        <begin position="189"/>
        <end position="200"/>
    </location>
</feature>
<organism evidence="2">
    <name type="scientific">marine metagenome</name>
    <dbReference type="NCBI Taxonomy" id="408172"/>
    <lineage>
        <taxon>unclassified sequences</taxon>
        <taxon>metagenomes</taxon>
        <taxon>ecological metagenomes</taxon>
    </lineage>
</organism>
<protein>
    <submittedName>
        <fullName evidence="2">Uncharacterized protein</fullName>
    </submittedName>
</protein>
<sequence length="200" mass="22209">MDRDPTAKLTWTVTLVPDVDDPNFGDIDRTAFHYGRTHNEIDENSVPLPLSTGLRHVLKESEMVEQALESGFVVEMCSAPQDRDEGWFCFPLAMIGRDEDRLPFTIERGVYVDEESASSVEMIHVNPCCPSKLPGTVWVRTVELPEHTLAWVLDSGLLATEGGVQTSLHDFFDIGSAPEQADPTKTLPLPGPPDRPYGFL</sequence>